<name>A0A3B3SPA9_9TELE</name>
<proteinExistence type="predicted"/>
<dbReference type="GO" id="GO:0003676">
    <property type="term" value="F:nucleic acid binding"/>
    <property type="evidence" value="ECO:0007669"/>
    <property type="project" value="InterPro"/>
</dbReference>
<reference evidence="1" key="1">
    <citation type="submission" date="2025-08" db="UniProtKB">
        <authorList>
            <consortium name="Ensembl"/>
        </authorList>
    </citation>
    <scope>IDENTIFICATION</scope>
</reference>
<keyword evidence="2" id="KW-1185">Reference proteome</keyword>
<dbReference type="Ensembl" id="ENSPKIT00000013459.1">
    <property type="protein sequence ID" value="ENSPKIP00000032589.1"/>
    <property type="gene ID" value="ENSPKIG00000012633.1"/>
</dbReference>
<dbReference type="Proteomes" id="UP000261540">
    <property type="component" value="Unplaced"/>
</dbReference>
<accession>A0A3B3SPA9</accession>
<dbReference type="AlphaFoldDB" id="A0A3B3SPA9"/>
<protein>
    <submittedName>
        <fullName evidence="1">Uncharacterized protein</fullName>
    </submittedName>
</protein>
<dbReference type="InterPro" id="IPR036397">
    <property type="entry name" value="RNaseH_sf"/>
</dbReference>
<dbReference type="Gene3D" id="3.30.420.10">
    <property type="entry name" value="Ribonuclease H-like superfamily/Ribonuclease H"/>
    <property type="match status" value="1"/>
</dbReference>
<evidence type="ECO:0000313" key="2">
    <source>
        <dbReference type="Proteomes" id="UP000261540"/>
    </source>
</evidence>
<dbReference type="GeneTree" id="ENSGT00940000177259"/>
<organism evidence="1 2">
    <name type="scientific">Paramormyrops kingsleyae</name>
    <dbReference type="NCBI Taxonomy" id="1676925"/>
    <lineage>
        <taxon>Eukaryota</taxon>
        <taxon>Metazoa</taxon>
        <taxon>Chordata</taxon>
        <taxon>Craniata</taxon>
        <taxon>Vertebrata</taxon>
        <taxon>Euteleostomi</taxon>
        <taxon>Actinopterygii</taxon>
        <taxon>Neopterygii</taxon>
        <taxon>Teleostei</taxon>
        <taxon>Osteoglossocephala</taxon>
        <taxon>Osteoglossomorpha</taxon>
        <taxon>Osteoglossiformes</taxon>
        <taxon>Mormyridae</taxon>
        <taxon>Paramormyrops</taxon>
    </lineage>
</organism>
<evidence type="ECO:0000313" key="1">
    <source>
        <dbReference type="Ensembl" id="ENSPKIP00000032589.1"/>
    </source>
</evidence>
<reference evidence="1" key="2">
    <citation type="submission" date="2025-09" db="UniProtKB">
        <authorList>
            <consortium name="Ensembl"/>
        </authorList>
    </citation>
    <scope>IDENTIFICATION</scope>
</reference>
<sequence length="55" mass="6164">MFSNARPHMARVSMGCLCHVEVLPWPARSPDISPMEHVWDQHVCICFAIGCLNAV</sequence>